<reference evidence="2" key="1">
    <citation type="submission" date="2017-04" db="EMBL/GenBank/DDBJ databases">
        <title>Function of individual gut microbiota members based on whole genome sequencing of pure cultures obtained from chicken caecum.</title>
        <authorList>
            <person name="Medvecky M."/>
            <person name="Cejkova D."/>
            <person name="Polansky O."/>
            <person name="Karasova D."/>
            <person name="Kubasova T."/>
            <person name="Cizek A."/>
            <person name="Rychlik I."/>
        </authorList>
    </citation>
    <scope>NUCLEOTIDE SEQUENCE [LARGE SCALE GENOMIC DNA]</scope>
    <source>
        <strain evidence="2">An5</strain>
    </source>
</reference>
<accession>A0A1Y3Y2D7</accession>
<proteinExistence type="predicted"/>
<dbReference type="RefSeq" id="WP_094334835.1">
    <property type="nucleotide sequence ID" value="NZ_NFIE01000002.1"/>
</dbReference>
<evidence type="ECO:0000313" key="2">
    <source>
        <dbReference type="Proteomes" id="UP000195781"/>
    </source>
</evidence>
<protein>
    <submittedName>
        <fullName evidence="1">Uncharacterized protein</fullName>
    </submittedName>
</protein>
<keyword evidence="2" id="KW-1185">Reference proteome</keyword>
<dbReference type="AlphaFoldDB" id="A0A1Y3Y2D7"/>
<evidence type="ECO:0000313" key="1">
    <source>
        <dbReference type="EMBL" id="OUN89647.1"/>
    </source>
</evidence>
<dbReference type="EMBL" id="NFIE01000002">
    <property type="protein sequence ID" value="OUN89647.1"/>
    <property type="molecule type" value="Genomic_DNA"/>
</dbReference>
<sequence>MHDIRPIIDRALQVLETHRLDRTGAYARWIWQDAAGGRELGLNEYGCADAANILYMVGAFPSDPRERQAWIDTLQGFQDPATGLFTEATHHPYHTTAHCIAALELFDARPRHPLTALHHYLDRDELYRFLDGLHWQDDPWIASHQGAGIYAALVLAGEAPRAWQDWYFAWLYEEADPATGFWRKGHVVPTCQGDSFSGTLAEPTVFPHLAASFHYLFNHEYAHRPLHYPEKVVETCLDIYANHRWPTLGHAVTFAEVDWVYTLNRAQRQTGTHFAETKEALRAFADEYVGFLLELDPATHENFNDLHTLFGCICALAELQAALPGYLASDKPLKLVLDRRPFI</sequence>
<comment type="caution">
    <text evidence="1">The sequence shown here is derived from an EMBL/GenBank/DDBJ whole genome shotgun (WGS) entry which is preliminary data.</text>
</comment>
<dbReference type="Proteomes" id="UP000195781">
    <property type="component" value="Unassembled WGS sequence"/>
</dbReference>
<dbReference type="OrthoDB" id="2643438at2"/>
<name>A0A1Y3Y2D7_9ACTN</name>
<organism evidence="1 2">
    <name type="scientific">[Collinsella] massiliensis</name>
    <dbReference type="NCBI Taxonomy" id="1232426"/>
    <lineage>
        <taxon>Bacteria</taxon>
        <taxon>Bacillati</taxon>
        <taxon>Actinomycetota</taxon>
        <taxon>Coriobacteriia</taxon>
        <taxon>Coriobacteriales</taxon>
        <taxon>Coriobacteriaceae</taxon>
        <taxon>Enorma</taxon>
    </lineage>
</organism>
<gene>
    <name evidence="1" type="ORF">B5G02_01035</name>
</gene>